<evidence type="ECO:0000256" key="1">
    <source>
        <dbReference type="SAM" id="MobiDB-lite"/>
    </source>
</evidence>
<dbReference type="EMBL" id="JAEAOA010000285">
    <property type="protein sequence ID" value="KAK3587494.1"/>
    <property type="molecule type" value="Genomic_DNA"/>
</dbReference>
<proteinExistence type="predicted"/>
<evidence type="ECO:0000313" key="3">
    <source>
        <dbReference type="Proteomes" id="UP001195483"/>
    </source>
</evidence>
<protein>
    <submittedName>
        <fullName evidence="2">Uncharacterized protein</fullName>
    </submittedName>
</protein>
<feature type="compositionally biased region" description="Basic and acidic residues" evidence="1">
    <location>
        <begin position="111"/>
        <end position="127"/>
    </location>
</feature>
<evidence type="ECO:0000313" key="2">
    <source>
        <dbReference type="EMBL" id="KAK3587494.1"/>
    </source>
</evidence>
<dbReference type="Proteomes" id="UP001195483">
    <property type="component" value="Unassembled WGS sequence"/>
</dbReference>
<name>A0AAE0S9A6_9BIVA</name>
<dbReference type="InterPro" id="IPR012677">
    <property type="entry name" value="Nucleotide-bd_a/b_plait_sf"/>
</dbReference>
<organism evidence="2 3">
    <name type="scientific">Potamilus streckersoni</name>
    <dbReference type="NCBI Taxonomy" id="2493646"/>
    <lineage>
        <taxon>Eukaryota</taxon>
        <taxon>Metazoa</taxon>
        <taxon>Spiralia</taxon>
        <taxon>Lophotrochozoa</taxon>
        <taxon>Mollusca</taxon>
        <taxon>Bivalvia</taxon>
        <taxon>Autobranchia</taxon>
        <taxon>Heteroconchia</taxon>
        <taxon>Palaeoheterodonta</taxon>
        <taxon>Unionida</taxon>
        <taxon>Unionoidea</taxon>
        <taxon>Unionidae</taxon>
        <taxon>Ambleminae</taxon>
        <taxon>Lampsilini</taxon>
        <taxon>Potamilus</taxon>
    </lineage>
</organism>
<keyword evidence="3" id="KW-1185">Reference proteome</keyword>
<feature type="region of interest" description="Disordered" evidence="1">
    <location>
        <begin position="151"/>
        <end position="257"/>
    </location>
</feature>
<reference evidence="2" key="2">
    <citation type="journal article" date="2021" name="Genome Biol. Evol.">
        <title>Developing a high-quality reference genome for a parasitic bivalve with doubly uniparental inheritance (Bivalvia: Unionida).</title>
        <authorList>
            <person name="Smith C.H."/>
        </authorList>
    </citation>
    <scope>NUCLEOTIDE SEQUENCE</scope>
    <source>
        <strain evidence="2">CHS0354</strain>
        <tissue evidence="2">Mantle</tissue>
    </source>
</reference>
<dbReference type="Gene3D" id="3.30.70.330">
    <property type="match status" value="1"/>
</dbReference>
<feature type="compositionally biased region" description="Basic and acidic residues" evidence="1">
    <location>
        <begin position="177"/>
        <end position="186"/>
    </location>
</feature>
<reference evidence="2" key="3">
    <citation type="submission" date="2023-05" db="EMBL/GenBank/DDBJ databases">
        <authorList>
            <person name="Smith C.H."/>
        </authorList>
    </citation>
    <scope>NUCLEOTIDE SEQUENCE</scope>
    <source>
        <strain evidence="2">CHS0354</strain>
        <tissue evidence="2">Mantle</tissue>
    </source>
</reference>
<sequence>MSRYSRPPNSSLYVRNVPDNCRYKSQVKAYSKLLTSLRTPKHKAKHPKQVGNWLIPQSNAKGIISKPHVVGVEQSYLNIKSRGVRIEKKNGSTEWLKRNGSRQRSRSTELQGERPHTTHGKVHVDPRDADDALYHLDRTRFMGRELEIEFARGDRKTPNQMRSKERSSRRMSPYRSSRYDDDYYDRRYRKSRSRSPRRSRSKGRRSYSRSRSRSRSDERKRSPSPRRSRSYSRSVSKSPVRGESNKRSKSKSPSGAD</sequence>
<feature type="compositionally biased region" description="Basic residues" evidence="1">
    <location>
        <begin position="187"/>
        <end position="213"/>
    </location>
</feature>
<gene>
    <name evidence="2" type="ORF">CHS0354_003635</name>
</gene>
<dbReference type="InterPro" id="IPR035979">
    <property type="entry name" value="RBD_domain_sf"/>
</dbReference>
<reference evidence="2" key="1">
    <citation type="journal article" date="2021" name="Genome Biol. Evol.">
        <title>A High-Quality Reference Genome for a Parasitic Bivalve with Doubly Uniparental Inheritance (Bivalvia: Unionida).</title>
        <authorList>
            <person name="Smith C.H."/>
        </authorList>
    </citation>
    <scope>NUCLEOTIDE SEQUENCE</scope>
    <source>
        <strain evidence="2">CHS0354</strain>
    </source>
</reference>
<dbReference type="SUPFAM" id="SSF54928">
    <property type="entry name" value="RNA-binding domain, RBD"/>
    <property type="match status" value="1"/>
</dbReference>
<feature type="compositionally biased region" description="Basic and acidic residues" evidence="1">
    <location>
        <begin position="151"/>
        <end position="168"/>
    </location>
</feature>
<accession>A0AAE0S9A6</accession>
<feature type="region of interest" description="Disordered" evidence="1">
    <location>
        <begin position="96"/>
        <end position="127"/>
    </location>
</feature>
<dbReference type="GO" id="GO:0003676">
    <property type="term" value="F:nucleic acid binding"/>
    <property type="evidence" value="ECO:0007669"/>
    <property type="project" value="InterPro"/>
</dbReference>
<dbReference type="AlphaFoldDB" id="A0AAE0S9A6"/>
<comment type="caution">
    <text evidence="2">The sequence shown here is derived from an EMBL/GenBank/DDBJ whole genome shotgun (WGS) entry which is preliminary data.</text>
</comment>